<dbReference type="PROSITE" id="PS50943">
    <property type="entry name" value="HTH_CROC1"/>
    <property type="match status" value="1"/>
</dbReference>
<comment type="caution">
    <text evidence="2">The sequence shown here is derived from an EMBL/GenBank/DDBJ whole genome shotgun (WGS) entry which is preliminary data.</text>
</comment>
<proteinExistence type="predicted"/>
<evidence type="ECO:0000313" key="2">
    <source>
        <dbReference type="EMBL" id="MFC3052384.1"/>
    </source>
</evidence>
<dbReference type="SMART" id="SM00530">
    <property type="entry name" value="HTH_XRE"/>
    <property type="match status" value="1"/>
</dbReference>
<gene>
    <name evidence="2" type="ORF">ACFOKA_10765</name>
</gene>
<dbReference type="Gene3D" id="1.10.260.40">
    <property type="entry name" value="lambda repressor-like DNA-binding domains"/>
    <property type="match status" value="1"/>
</dbReference>
<dbReference type="Pfam" id="PF13560">
    <property type="entry name" value="HTH_31"/>
    <property type="match status" value="1"/>
</dbReference>
<keyword evidence="3" id="KW-1185">Reference proteome</keyword>
<dbReference type="SUPFAM" id="SSF47413">
    <property type="entry name" value="lambda repressor-like DNA-binding domains"/>
    <property type="match status" value="1"/>
</dbReference>
<sequence length="108" mass="12140">MSTDFPYPEIGTLLRNRRKALSMTQDILANTVGISRASMANIEAGRQRILVGQLYGFANALEMDVQDLMPSVDSRKTRVVNSDYELPLNKDIPQSYWEATKRVMSGSK</sequence>
<dbReference type="Proteomes" id="UP001595444">
    <property type="component" value="Unassembled WGS sequence"/>
</dbReference>
<dbReference type="InterPro" id="IPR010982">
    <property type="entry name" value="Lambda_DNA-bd_dom_sf"/>
</dbReference>
<evidence type="ECO:0000313" key="3">
    <source>
        <dbReference type="Proteomes" id="UP001595444"/>
    </source>
</evidence>
<evidence type="ECO:0000259" key="1">
    <source>
        <dbReference type="PROSITE" id="PS50943"/>
    </source>
</evidence>
<organism evidence="2 3">
    <name type="scientific">Kordiimonas pumila</name>
    <dbReference type="NCBI Taxonomy" id="2161677"/>
    <lineage>
        <taxon>Bacteria</taxon>
        <taxon>Pseudomonadati</taxon>
        <taxon>Pseudomonadota</taxon>
        <taxon>Alphaproteobacteria</taxon>
        <taxon>Kordiimonadales</taxon>
        <taxon>Kordiimonadaceae</taxon>
        <taxon>Kordiimonas</taxon>
    </lineage>
</organism>
<accession>A0ABV7D5F5</accession>
<dbReference type="EMBL" id="JBHRSL010000010">
    <property type="protein sequence ID" value="MFC3052384.1"/>
    <property type="molecule type" value="Genomic_DNA"/>
</dbReference>
<reference evidence="3" key="1">
    <citation type="journal article" date="2019" name="Int. J. Syst. Evol. Microbiol.">
        <title>The Global Catalogue of Microorganisms (GCM) 10K type strain sequencing project: providing services to taxonomists for standard genome sequencing and annotation.</title>
        <authorList>
            <consortium name="The Broad Institute Genomics Platform"/>
            <consortium name="The Broad Institute Genome Sequencing Center for Infectious Disease"/>
            <person name="Wu L."/>
            <person name="Ma J."/>
        </authorList>
    </citation>
    <scope>NUCLEOTIDE SEQUENCE [LARGE SCALE GENOMIC DNA]</scope>
    <source>
        <strain evidence="3">KCTC 62164</strain>
    </source>
</reference>
<feature type="domain" description="HTH cro/C1-type" evidence="1">
    <location>
        <begin position="14"/>
        <end position="68"/>
    </location>
</feature>
<dbReference type="InterPro" id="IPR001387">
    <property type="entry name" value="Cro/C1-type_HTH"/>
</dbReference>
<dbReference type="RefSeq" id="WP_228073647.1">
    <property type="nucleotide sequence ID" value="NZ_CP061205.1"/>
</dbReference>
<dbReference type="CDD" id="cd00093">
    <property type="entry name" value="HTH_XRE"/>
    <property type="match status" value="1"/>
</dbReference>
<name>A0ABV7D5F5_9PROT</name>
<protein>
    <submittedName>
        <fullName evidence="2">Helix-turn-helix domain-containing protein</fullName>
    </submittedName>
</protein>